<dbReference type="Pfam" id="PF04120">
    <property type="entry name" value="Iron_permease"/>
    <property type="match status" value="1"/>
</dbReference>
<dbReference type="EMBL" id="CP089982">
    <property type="protein sequence ID" value="WXA94648.1"/>
    <property type="molecule type" value="Genomic_DNA"/>
</dbReference>
<dbReference type="InterPro" id="IPR007251">
    <property type="entry name" value="Iron_permease_Fet4"/>
</dbReference>
<evidence type="ECO:0000313" key="3">
    <source>
        <dbReference type="EMBL" id="WXA94648.1"/>
    </source>
</evidence>
<dbReference type="RefSeq" id="WP_394845259.1">
    <property type="nucleotide sequence ID" value="NZ_CP089982.1"/>
</dbReference>
<dbReference type="Proteomes" id="UP001379533">
    <property type="component" value="Chromosome"/>
</dbReference>
<keyword evidence="2" id="KW-1133">Transmembrane helix</keyword>
<organism evidence="3 4">
    <name type="scientific">Pendulispora brunnea</name>
    <dbReference type="NCBI Taxonomy" id="2905690"/>
    <lineage>
        <taxon>Bacteria</taxon>
        <taxon>Pseudomonadati</taxon>
        <taxon>Myxococcota</taxon>
        <taxon>Myxococcia</taxon>
        <taxon>Myxococcales</taxon>
        <taxon>Sorangiineae</taxon>
        <taxon>Pendulisporaceae</taxon>
        <taxon>Pendulispora</taxon>
    </lineage>
</organism>
<evidence type="ECO:0000256" key="1">
    <source>
        <dbReference type="SAM" id="Coils"/>
    </source>
</evidence>
<keyword evidence="2" id="KW-0812">Transmembrane</keyword>
<accession>A0ABZ2K7I0</accession>
<keyword evidence="1" id="KW-0175">Coiled coil</keyword>
<evidence type="ECO:0000256" key="2">
    <source>
        <dbReference type="SAM" id="Phobius"/>
    </source>
</evidence>
<sequence length="130" mass="14871">MKDLFHKFAHTISEAVGRPATFCVALAIVIAWAVSGPLFHFSDTWQLVINTGTTIVTFLMVFLIQNTQNRDAHAIHLKLDELIRANRHARTSLVALESMSDDELQRLQEEFDGLRERVHGVRKHRAKRRA</sequence>
<name>A0ABZ2K7I0_9BACT</name>
<reference evidence="3 4" key="1">
    <citation type="submission" date="2021-12" db="EMBL/GenBank/DDBJ databases">
        <title>Discovery of the Pendulisporaceae a myxobacterial family with distinct sporulation behavior and unique specialized metabolism.</title>
        <authorList>
            <person name="Garcia R."/>
            <person name="Popoff A."/>
            <person name="Bader C.D."/>
            <person name="Loehr J."/>
            <person name="Walesch S."/>
            <person name="Walt C."/>
            <person name="Boldt J."/>
            <person name="Bunk B."/>
            <person name="Haeckl F.J.F.P.J."/>
            <person name="Gunesch A.P."/>
            <person name="Birkelbach J."/>
            <person name="Nuebel U."/>
            <person name="Pietschmann T."/>
            <person name="Bach T."/>
            <person name="Mueller R."/>
        </authorList>
    </citation>
    <scope>NUCLEOTIDE SEQUENCE [LARGE SCALE GENOMIC DNA]</scope>
    <source>
        <strain evidence="3 4">MSr12523</strain>
    </source>
</reference>
<evidence type="ECO:0000313" key="4">
    <source>
        <dbReference type="Proteomes" id="UP001379533"/>
    </source>
</evidence>
<keyword evidence="2" id="KW-0472">Membrane</keyword>
<protein>
    <submittedName>
        <fullName evidence="3">Low affinity iron permease family protein</fullName>
    </submittedName>
</protein>
<gene>
    <name evidence="3" type="ORF">LZC95_50555</name>
</gene>
<proteinExistence type="predicted"/>
<keyword evidence="4" id="KW-1185">Reference proteome</keyword>
<feature type="transmembrane region" description="Helical" evidence="2">
    <location>
        <begin position="20"/>
        <end position="39"/>
    </location>
</feature>
<feature type="coiled-coil region" evidence="1">
    <location>
        <begin position="97"/>
        <end position="124"/>
    </location>
</feature>
<feature type="transmembrane region" description="Helical" evidence="2">
    <location>
        <begin position="45"/>
        <end position="64"/>
    </location>
</feature>